<keyword evidence="2" id="KW-1185">Reference proteome</keyword>
<dbReference type="eggNOG" id="KOG4129">
    <property type="taxonomic scope" value="Eukaryota"/>
</dbReference>
<dbReference type="GO" id="GO:0005737">
    <property type="term" value="C:cytoplasm"/>
    <property type="evidence" value="ECO:0007669"/>
    <property type="project" value="TreeGrafter"/>
</dbReference>
<dbReference type="PANTHER" id="PTHR12112:SF39">
    <property type="entry name" value="EG:152A3.5 PROTEIN (FBGN0003116_PN PROTEIN)"/>
    <property type="match status" value="1"/>
</dbReference>
<dbReference type="HOGENOM" id="CLU_019358_0_1_1"/>
<dbReference type="InParanoid" id="B4JLC9"/>
<name>B4JLC9_DROGR</name>
<accession>B4JLC9</accession>
<dbReference type="SUPFAM" id="SSF64182">
    <property type="entry name" value="DHH phosphoesterases"/>
    <property type="match status" value="1"/>
</dbReference>
<evidence type="ECO:0000313" key="2">
    <source>
        <dbReference type="Proteomes" id="UP000001070"/>
    </source>
</evidence>
<dbReference type="SMR" id="B4JLC9"/>
<gene>
    <name evidence="1" type="primary">Dgri\GH12833</name>
    <name evidence="1" type="ORF">Dgri_GH12833</name>
</gene>
<dbReference type="InterPro" id="IPR038763">
    <property type="entry name" value="DHH_sf"/>
</dbReference>
<protein>
    <submittedName>
        <fullName evidence="1">GH12833</fullName>
    </submittedName>
</protein>
<sequence>MNFSDKLGSMDFLKFLMHSQQLTNWRSTGGPELMYIVLSHESCDLDSVASTLAIAYLHFRNRGIFKHKILPVLNMLRCDYASKTEVKFLLEKRSINAETHLVFRDDVPGDLLQCSRFILVNHHVSPFHYCSEEVYDYRPYQCEAARLPIYCQRIMHPMRSCAAIVTERYLSRIYNSSNVQCLFVFELLHAALLLQNNFFEYTLEQLSEMRDFHMLLYLEKQLGILDMPKRTILRDTLVRAMFNLDELTLPQILRREFKLMCAKNENYFVRIAHCCFPMAVTRFISYEFAEQALRELGAENKLNFIMLLGTSTQQKGGLGIKEIGIIPLDALRAVGDRRLFDHLIINLNAADQPLLSLEPYRGLDFMRGAFFIIDECNIKFYDILSLMQRIIYDFISKTI</sequence>
<reference evidence="1 2" key="1">
    <citation type="journal article" date="2007" name="Nature">
        <title>Evolution of genes and genomes on the Drosophila phylogeny.</title>
        <authorList>
            <consortium name="Drosophila 12 Genomes Consortium"/>
            <person name="Clark A.G."/>
            <person name="Eisen M.B."/>
            <person name="Smith D.R."/>
            <person name="Bergman C.M."/>
            <person name="Oliver B."/>
            <person name="Markow T.A."/>
            <person name="Kaufman T.C."/>
            <person name="Kellis M."/>
            <person name="Gelbart W."/>
            <person name="Iyer V.N."/>
            <person name="Pollard D.A."/>
            <person name="Sackton T.B."/>
            <person name="Larracuente A.M."/>
            <person name="Singh N.D."/>
            <person name="Abad J.P."/>
            <person name="Abt D.N."/>
            <person name="Adryan B."/>
            <person name="Aguade M."/>
            <person name="Akashi H."/>
            <person name="Anderson W.W."/>
            <person name="Aquadro C.F."/>
            <person name="Ardell D.H."/>
            <person name="Arguello R."/>
            <person name="Artieri C.G."/>
            <person name="Barbash D.A."/>
            <person name="Barker D."/>
            <person name="Barsanti P."/>
            <person name="Batterham P."/>
            <person name="Batzoglou S."/>
            <person name="Begun D."/>
            <person name="Bhutkar A."/>
            <person name="Blanco E."/>
            <person name="Bosak S.A."/>
            <person name="Bradley R.K."/>
            <person name="Brand A.D."/>
            <person name="Brent M.R."/>
            <person name="Brooks A.N."/>
            <person name="Brown R.H."/>
            <person name="Butlin R.K."/>
            <person name="Caggese C."/>
            <person name="Calvi B.R."/>
            <person name="Bernardo de Carvalho A."/>
            <person name="Caspi A."/>
            <person name="Castrezana S."/>
            <person name="Celniker S.E."/>
            <person name="Chang J.L."/>
            <person name="Chapple C."/>
            <person name="Chatterji S."/>
            <person name="Chinwalla A."/>
            <person name="Civetta A."/>
            <person name="Clifton S.W."/>
            <person name="Comeron J.M."/>
            <person name="Costello J.C."/>
            <person name="Coyne J.A."/>
            <person name="Daub J."/>
            <person name="David R.G."/>
            <person name="Delcher A.L."/>
            <person name="Delehaunty K."/>
            <person name="Do C.B."/>
            <person name="Ebling H."/>
            <person name="Edwards K."/>
            <person name="Eickbush T."/>
            <person name="Evans J.D."/>
            <person name="Filipski A."/>
            <person name="Findeiss S."/>
            <person name="Freyhult E."/>
            <person name="Fulton L."/>
            <person name="Fulton R."/>
            <person name="Garcia A.C."/>
            <person name="Gardiner A."/>
            <person name="Garfield D.A."/>
            <person name="Garvin B.E."/>
            <person name="Gibson G."/>
            <person name="Gilbert D."/>
            <person name="Gnerre S."/>
            <person name="Godfrey J."/>
            <person name="Good R."/>
            <person name="Gotea V."/>
            <person name="Gravely B."/>
            <person name="Greenberg A.J."/>
            <person name="Griffiths-Jones S."/>
            <person name="Gross S."/>
            <person name="Guigo R."/>
            <person name="Gustafson E.A."/>
            <person name="Haerty W."/>
            <person name="Hahn M.W."/>
            <person name="Halligan D.L."/>
            <person name="Halpern A.L."/>
            <person name="Halter G.M."/>
            <person name="Han M.V."/>
            <person name="Heger A."/>
            <person name="Hillier L."/>
            <person name="Hinrichs A.S."/>
            <person name="Holmes I."/>
            <person name="Hoskins R.A."/>
            <person name="Hubisz M.J."/>
            <person name="Hultmark D."/>
            <person name="Huntley M.A."/>
            <person name="Jaffe D.B."/>
            <person name="Jagadeeshan S."/>
            <person name="Jeck W.R."/>
            <person name="Johnson J."/>
            <person name="Jones C.D."/>
            <person name="Jordan W.C."/>
            <person name="Karpen G.H."/>
            <person name="Kataoka E."/>
            <person name="Keightley P.D."/>
            <person name="Kheradpour P."/>
            <person name="Kirkness E.F."/>
            <person name="Koerich L.B."/>
            <person name="Kristiansen K."/>
            <person name="Kudrna D."/>
            <person name="Kulathinal R.J."/>
            <person name="Kumar S."/>
            <person name="Kwok R."/>
            <person name="Lander E."/>
            <person name="Langley C.H."/>
            <person name="Lapoint R."/>
            <person name="Lazzaro B.P."/>
            <person name="Lee S.J."/>
            <person name="Levesque L."/>
            <person name="Li R."/>
            <person name="Lin C.F."/>
            <person name="Lin M.F."/>
            <person name="Lindblad-Toh K."/>
            <person name="Llopart A."/>
            <person name="Long M."/>
            <person name="Low L."/>
            <person name="Lozovsky E."/>
            <person name="Lu J."/>
            <person name="Luo M."/>
            <person name="Machado C.A."/>
            <person name="Makalowski W."/>
            <person name="Marzo M."/>
            <person name="Matsuda M."/>
            <person name="Matzkin L."/>
            <person name="McAllister B."/>
            <person name="McBride C.S."/>
            <person name="McKernan B."/>
            <person name="McKernan K."/>
            <person name="Mendez-Lago M."/>
            <person name="Minx P."/>
            <person name="Mollenhauer M.U."/>
            <person name="Montooth K."/>
            <person name="Mount S.M."/>
            <person name="Mu X."/>
            <person name="Myers E."/>
            <person name="Negre B."/>
            <person name="Newfeld S."/>
            <person name="Nielsen R."/>
            <person name="Noor M.A."/>
            <person name="O'Grady P."/>
            <person name="Pachter L."/>
            <person name="Papaceit M."/>
            <person name="Parisi M.J."/>
            <person name="Parisi M."/>
            <person name="Parts L."/>
            <person name="Pedersen J.S."/>
            <person name="Pesole G."/>
            <person name="Phillippy A.M."/>
            <person name="Ponting C.P."/>
            <person name="Pop M."/>
            <person name="Porcelli D."/>
            <person name="Powell J.R."/>
            <person name="Prohaska S."/>
            <person name="Pruitt K."/>
            <person name="Puig M."/>
            <person name="Quesneville H."/>
            <person name="Ram K.R."/>
            <person name="Rand D."/>
            <person name="Rasmussen M.D."/>
            <person name="Reed L.K."/>
            <person name="Reenan R."/>
            <person name="Reily A."/>
            <person name="Remington K.A."/>
            <person name="Rieger T.T."/>
            <person name="Ritchie M.G."/>
            <person name="Robin C."/>
            <person name="Rogers Y.H."/>
            <person name="Rohde C."/>
            <person name="Rozas J."/>
            <person name="Rubenfield M.J."/>
            <person name="Ruiz A."/>
            <person name="Russo S."/>
            <person name="Salzberg S.L."/>
            <person name="Sanchez-Gracia A."/>
            <person name="Saranga D.J."/>
            <person name="Sato H."/>
            <person name="Schaeffer S.W."/>
            <person name="Schatz M.C."/>
            <person name="Schlenke T."/>
            <person name="Schwartz R."/>
            <person name="Segarra C."/>
            <person name="Singh R.S."/>
            <person name="Sirot L."/>
            <person name="Sirota M."/>
            <person name="Sisneros N.B."/>
            <person name="Smith C.D."/>
            <person name="Smith T.F."/>
            <person name="Spieth J."/>
            <person name="Stage D.E."/>
            <person name="Stark A."/>
            <person name="Stephan W."/>
            <person name="Strausberg R.L."/>
            <person name="Strempel S."/>
            <person name="Sturgill D."/>
            <person name="Sutton G."/>
            <person name="Sutton G.G."/>
            <person name="Tao W."/>
            <person name="Teichmann S."/>
            <person name="Tobari Y.N."/>
            <person name="Tomimura Y."/>
            <person name="Tsolas J.M."/>
            <person name="Valente V.L."/>
            <person name="Venter E."/>
            <person name="Venter J.C."/>
            <person name="Vicario S."/>
            <person name="Vieira F.G."/>
            <person name="Vilella A.J."/>
            <person name="Villasante A."/>
            <person name="Walenz B."/>
            <person name="Wang J."/>
            <person name="Wasserman M."/>
            <person name="Watts T."/>
            <person name="Wilson D."/>
            <person name="Wilson R.K."/>
            <person name="Wing R.A."/>
            <person name="Wolfner M.F."/>
            <person name="Wong A."/>
            <person name="Wong G.K."/>
            <person name="Wu C.I."/>
            <person name="Wu G."/>
            <person name="Yamamoto D."/>
            <person name="Yang H.P."/>
            <person name="Yang S.P."/>
            <person name="Yorke J.A."/>
            <person name="Yoshida K."/>
            <person name="Zdobnov E."/>
            <person name="Zhang P."/>
            <person name="Zhang Y."/>
            <person name="Zimin A.V."/>
            <person name="Baldwin J."/>
            <person name="Abdouelleil A."/>
            <person name="Abdulkadir J."/>
            <person name="Abebe A."/>
            <person name="Abera B."/>
            <person name="Abreu J."/>
            <person name="Acer S.C."/>
            <person name="Aftuck L."/>
            <person name="Alexander A."/>
            <person name="An P."/>
            <person name="Anderson E."/>
            <person name="Anderson S."/>
            <person name="Arachi H."/>
            <person name="Azer M."/>
            <person name="Bachantsang P."/>
            <person name="Barry A."/>
            <person name="Bayul T."/>
            <person name="Berlin A."/>
            <person name="Bessette D."/>
            <person name="Bloom T."/>
            <person name="Blye J."/>
            <person name="Boguslavskiy L."/>
            <person name="Bonnet C."/>
            <person name="Boukhgalter B."/>
            <person name="Bourzgui I."/>
            <person name="Brown A."/>
            <person name="Cahill P."/>
            <person name="Channer S."/>
            <person name="Cheshatsang Y."/>
            <person name="Chuda L."/>
            <person name="Citroen M."/>
            <person name="Collymore A."/>
            <person name="Cooke P."/>
            <person name="Costello M."/>
            <person name="D'Aco K."/>
            <person name="Daza R."/>
            <person name="De Haan G."/>
            <person name="DeGray S."/>
            <person name="DeMaso C."/>
            <person name="Dhargay N."/>
            <person name="Dooley K."/>
            <person name="Dooley E."/>
            <person name="Doricent M."/>
            <person name="Dorje P."/>
            <person name="Dorjee K."/>
            <person name="Dupes A."/>
            <person name="Elong R."/>
            <person name="Falk J."/>
            <person name="Farina A."/>
            <person name="Faro S."/>
            <person name="Ferguson D."/>
            <person name="Fisher S."/>
            <person name="Foley C.D."/>
            <person name="Franke A."/>
            <person name="Friedrich D."/>
            <person name="Gadbois L."/>
            <person name="Gearin G."/>
            <person name="Gearin C.R."/>
            <person name="Giannoukos G."/>
            <person name="Goode T."/>
            <person name="Graham J."/>
            <person name="Grandbois E."/>
            <person name="Grewal S."/>
            <person name="Gyaltsen K."/>
            <person name="Hafez N."/>
            <person name="Hagos B."/>
            <person name="Hall J."/>
            <person name="Henson C."/>
            <person name="Hollinger A."/>
            <person name="Honan T."/>
            <person name="Huard M.D."/>
            <person name="Hughes L."/>
            <person name="Hurhula B."/>
            <person name="Husby M.E."/>
            <person name="Kamat A."/>
            <person name="Kanga B."/>
            <person name="Kashin S."/>
            <person name="Khazanovich D."/>
            <person name="Kisner P."/>
            <person name="Lance K."/>
            <person name="Lara M."/>
            <person name="Lee W."/>
            <person name="Lennon N."/>
            <person name="Letendre F."/>
            <person name="LeVine R."/>
            <person name="Lipovsky A."/>
            <person name="Liu X."/>
            <person name="Liu J."/>
            <person name="Liu S."/>
            <person name="Lokyitsang T."/>
            <person name="Lokyitsang Y."/>
            <person name="Lubonja R."/>
            <person name="Lui A."/>
            <person name="MacDonald P."/>
            <person name="Magnisalis V."/>
            <person name="Maru K."/>
            <person name="Matthews C."/>
            <person name="McCusker W."/>
            <person name="McDonough S."/>
            <person name="Mehta T."/>
            <person name="Meldrim J."/>
            <person name="Meneus L."/>
            <person name="Mihai O."/>
            <person name="Mihalev A."/>
            <person name="Mihova T."/>
            <person name="Mittelman R."/>
            <person name="Mlenga V."/>
            <person name="Montmayeur A."/>
            <person name="Mulrain L."/>
            <person name="Navidi A."/>
            <person name="Naylor J."/>
            <person name="Negash T."/>
            <person name="Nguyen T."/>
            <person name="Nguyen N."/>
            <person name="Nicol R."/>
            <person name="Norbu C."/>
            <person name="Norbu N."/>
            <person name="Novod N."/>
            <person name="O'Neill B."/>
            <person name="Osman S."/>
            <person name="Markiewicz E."/>
            <person name="Oyono O.L."/>
            <person name="Patti C."/>
            <person name="Phunkhang P."/>
            <person name="Pierre F."/>
            <person name="Priest M."/>
            <person name="Raghuraman S."/>
            <person name="Rege F."/>
            <person name="Reyes R."/>
            <person name="Rise C."/>
            <person name="Rogov P."/>
            <person name="Ross K."/>
            <person name="Ryan E."/>
            <person name="Settipalli S."/>
            <person name="Shea T."/>
            <person name="Sherpa N."/>
            <person name="Shi L."/>
            <person name="Shih D."/>
            <person name="Sparrow T."/>
            <person name="Spaulding J."/>
            <person name="Stalker J."/>
            <person name="Stange-Thomann N."/>
            <person name="Stavropoulos S."/>
            <person name="Stone C."/>
            <person name="Strader C."/>
            <person name="Tesfaye S."/>
            <person name="Thomson T."/>
            <person name="Thoulutsang Y."/>
            <person name="Thoulutsang D."/>
            <person name="Topham K."/>
            <person name="Topping I."/>
            <person name="Tsamla T."/>
            <person name="Vassiliev H."/>
            <person name="Vo A."/>
            <person name="Wangchuk T."/>
            <person name="Wangdi T."/>
            <person name="Weiand M."/>
            <person name="Wilkinson J."/>
            <person name="Wilson A."/>
            <person name="Yadav S."/>
            <person name="Young G."/>
            <person name="Yu Q."/>
            <person name="Zembek L."/>
            <person name="Zhong D."/>
            <person name="Zimmer A."/>
            <person name="Zwirko Z."/>
            <person name="Jaffe D.B."/>
            <person name="Alvarez P."/>
            <person name="Brockman W."/>
            <person name="Butler J."/>
            <person name="Chin C."/>
            <person name="Gnerre S."/>
            <person name="Grabherr M."/>
            <person name="Kleber M."/>
            <person name="Mauceli E."/>
            <person name="MacCallum I."/>
        </authorList>
    </citation>
    <scope>NUCLEOTIDE SEQUENCE [LARGE SCALE GENOMIC DNA]</scope>
    <source>
        <strain evidence="2">Tucson 15287-2541.00</strain>
    </source>
</reference>
<dbReference type="EMBL" id="CH916370">
    <property type="protein sequence ID" value="EDW00382.1"/>
    <property type="molecule type" value="Genomic_DNA"/>
</dbReference>
<dbReference type="PANTHER" id="PTHR12112">
    <property type="entry name" value="BNIP - RELATED"/>
    <property type="match status" value="1"/>
</dbReference>
<dbReference type="Proteomes" id="UP000001070">
    <property type="component" value="Unassembled WGS sequence"/>
</dbReference>
<proteinExistence type="predicted"/>
<dbReference type="KEGG" id="dgr:6564643"/>
<evidence type="ECO:0000313" key="1">
    <source>
        <dbReference type="EMBL" id="EDW00382.1"/>
    </source>
</evidence>
<dbReference type="PhylomeDB" id="B4JLC9"/>
<dbReference type="OrthoDB" id="374045at2759"/>
<dbReference type="Gene3D" id="3.90.1640.10">
    <property type="entry name" value="inorganic pyrophosphatase (n-terminal core)"/>
    <property type="match status" value="1"/>
</dbReference>
<organism evidence="2">
    <name type="scientific">Drosophila grimshawi</name>
    <name type="common">Hawaiian fruit fly</name>
    <name type="synonym">Idiomyia grimshawi</name>
    <dbReference type="NCBI Taxonomy" id="7222"/>
    <lineage>
        <taxon>Eukaryota</taxon>
        <taxon>Metazoa</taxon>
        <taxon>Ecdysozoa</taxon>
        <taxon>Arthropoda</taxon>
        <taxon>Hexapoda</taxon>
        <taxon>Insecta</taxon>
        <taxon>Pterygota</taxon>
        <taxon>Neoptera</taxon>
        <taxon>Endopterygota</taxon>
        <taxon>Diptera</taxon>
        <taxon>Brachycera</taxon>
        <taxon>Muscomorpha</taxon>
        <taxon>Ephydroidea</taxon>
        <taxon>Drosophilidae</taxon>
        <taxon>Drosophila</taxon>
        <taxon>Hawaiian Drosophila</taxon>
    </lineage>
</organism>
<dbReference type="OMA" id="NMMRRDY"/>
<dbReference type="STRING" id="7222.B4JLC9"/>
<dbReference type="GO" id="GO:0004309">
    <property type="term" value="F:exopolyphosphatase activity"/>
    <property type="evidence" value="ECO:0007669"/>
    <property type="project" value="TreeGrafter"/>
</dbReference>
<dbReference type="AlphaFoldDB" id="B4JLC9"/>